<evidence type="ECO:0000259" key="1">
    <source>
        <dbReference type="Pfam" id="PF03372"/>
    </source>
</evidence>
<protein>
    <submittedName>
        <fullName evidence="2">Endonuclease</fullName>
    </submittedName>
</protein>
<dbReference type="STRING" id="1590841.A0A2R6R230"/>
<keyword evidence="3" id="KW-1185">Reference proteome</keyword>
<evidence type="ECO:0000313" key="2">
    <source>
        <dbReference type="EMBL" id="PSS19303.1"/>
    </source>
</evidence>
<gene>
    <name evidence="2" type="ORF">CEY00_Acc11355</name>
</gene>
<keyword evidence="2" id="KW-0540">Nuclease</keyword>
<dbReference type="Pfam" id="PF03372">
    <property type="entry name" value="Exo_endo_phos"/>
    <property type="match status" value="1"/>
</dbReference>
<dbReference type="PANTHER" id="PTHR33710:SF64">
    <property type="entry name" value="ENDONUCLEASE_EXONUCLEASE_PHOSPHATASE DOMAIN-CONTAINING PROTEIN"/>
    <property type="match status" value="1"/>
</dbReference>
<reference evidence="3" key="2">
    <citation type="journal article" date="2018" name="BMC Genomics">
        <title>A manually annotated Actinidia chinensis var. chinensis (kiwifruit) genome highlights the challenges associated with draft genomes and gene prediction in plants.</title>
        <authorList>
            <person name="Pilkington S.M."/>
            <person name="Crowhurst R."/>
            <person name="Hilario E."/>
            <person name="Nardozza S."/>
            <person name="Fraser L."/>
            <person name="Peng Y."/>
            <person name="Gunaseelan K."/>
            <person name="Simpson R."/>
            <person name="Tahir J."/>
            <person name="Deroles S.C."/>
            <person name="Templeton K."/>
            <person name="Luo Z."/>
            <person name="Davy M."/>
            <person name="Cheng C."/>
            <person name="McNeilage M."/>
            <person name="Scaglione D."/>
            <person name="Liu Y."/>
            <person name="Zhang Q."/>
            <person name="Datson P."/>
            <person name="De Silva N."/>
            <person name="Gardiner S.E."/>
            <person name="Bassett H."/>
            <person name="Chagne D."/>
            <person name="McCallum J."/>
            <person name="Dzierzon H."/>
            <person name="Deng C."/>
            <person name="Wang Y.Y."/>
            <person name="Barron L."/>
            <person name="Manako K."/>
            <person name="Bowen J."/>
            <person name="Foster T.M."/>
            <person name="Erridge Z.A."/>
            <person name="Tiffin H."/>
            <person name="Waite C.N."/>
            <person name="Davies K.M."/>
            <person name="Grierson E.P."/>
            <person name="Laing W.A."/>
            <person name="Kirk R."/>
            <person name="Chen X."/>
            <person name="Wood M."/>
            <person name="Montefiori M."/>
            <person name="Brummell D.A."/>
            <person name="Schwinn K.E."/>
            <person name="Catanach A."/>
            <person name="Fullerton C."/>
            <person name="Li D."/>
            <person name="Meiyalaghan S."/>
            <person name="Nieuwenhuizen N."/>
            <person name="Read N."/>
            <person name="Prakash R."/>
            <person name="Hunter D."/>
            <person name="Zhang H."/>
            <person name="McKenzie M."/>
            <person name="Knabel M."/>
            <person name="Harris A."/>
            <person name="Allan A.C."/>
            <person name="Gleave A."/>
            <person name="Chen A."/>
            <person name="Janssen B.J."/>
            <person name="Plunkett B."/>
            <person name="Ampomah-Dwamena C."/>
            <person name="Voogd C."/>
            <person name="Leif D."/>
            <person name="Lafferty D."/>
            <person name="Souleyre E.J.F."/>
            <person name="Varkonyi-Gasic E."/>
            <person name="Gambi F."/>
            <person name="Hanley J."/>
            <person name="Yao J.L."/>
            <person name="Cheung J."/>
            <person name="David K.M."/>
            <person name="Warren B."/>
            <person name="Marsh K."/>
            <person name="Snowden K.C."/>
            <person name="Lin-Wang K."/>
            <person name="Brian L."/>
            <person name="Martinez-Sanchez M."/>
            <person name="Wang M."/>
            <person name="Ileperuma N."/>
            <person name="Macnee N."/>
            <person name="Campin R."/>
            <person name="McAtee P."/>
            <person name="Drummond R.S.M."/>
            <person name="Espley R.V."/>
            <person name="Ireland H.S."/>
            <person name="Wu R."/>
            <person name="Atkinson R.G."/>
            <person name="Karunairetnam S."/>
            <person name="Bulley S."/>
            <person name="Chunkath S."/>
            <person name="Hanley Z."/>
            <person name="Storey R."/>
            <person name="Thrimawithana A.H."/>
            <person name="Thomson S."/>
            <person name="David C."/>
            <person name="Testolin R."/>
            <person name="Huang H."/>
            <person name="Hellens R.P."/>
            <person name="Schaffer R.J."/>
        </authorList>
    </citation>
    <scope>NUCLEOTIDE SEQUENCE [LARGE SCALE GENOMIC DNA]</scope>
    <source>
        <strain evidence="3">cv. Red5</strain>
    </source>
</reference>
<keyword evidence="2" id="KW-0255">Endonuclease</keyword>
<keyword evidence="2" id="KW-0378">Hydrolase</keyword>
<dbReference type="Proteomes" id="UP000241394">
    <property type="component" value="Chromosome LG10"/>
</dbReference>
<dbReference type="OrthoDB" id="1932741at2759"/>
<dbReference type="Gene3D" id="3.60.10.10">
    <property type="entry name" value="Endonuclease/exonuclease/phosphatase"/>
    <property type="match status" value="1"/>
</dbReference>
<proteinExistence type="predicted"/>
<dbReference type="InterPro" id="IPR005135">
    <property type="entry name" value="Endo/exonuclease/phosphatase"/>
</dbReference>
<dbReference type="InParanoid" id="A0A2R6R230"/>
<dbReference type="InterPro" id="IPR036691">
    <property type="entry name" value="Endo/exonu/phosph_ase_sf"/>
</dbReference>
<comment type="caution">
    <text evidence="2">The sequence shown here is derived from an EMBL/GenBank/DDBJ whole genome shotgun (WGS) entry which is preliminary data.</text>
</comment>
<dbReference type="OMA" id="TQMGLYD"/>
<reference evidence="2 3" key="1">
    <citation type="submission" date="2017-07" db="EMBL/GenBank/DDBJ databases">
        <title>An improved, manually edited Actinidia chinensis var. chinensis (kiwifruit) genome highlights the challenges associated with draft genomes and gene prediction in plants.</title>
        <authorList>
            <person name="Pilkington S."/>
            <person name="Crowhurst R."/>
            <person name="Hilario E."/>
            <person name="Nardozza S."/>
            <person name="Fraser L."/>
            <person name="Peng Y."/>
            <person name="Gunaseelan K."/>
            <person name="Simpson R."/>
            <person name="Tahir J."/>
            <person name="Deroles S."/>
            <person name="Templeton K."/>
            <person name="Luo Z."/>
            <person name="Davy M."/>
            <person name="Cheng C."/>
            <person name="Mcneilage M."/>
            <person name="Scaglione D."/>
            <person name="Liu Y."/>
            <person name="Zhang Q."/>
            <person name="Datson P."/>
            <person name="De Silva N."/>
            <person name="Gardiner S."/>
            <person name="Bassett H."/>
            <person name="Chagne D."/>
            <person name="Mccallum J."/>
            <person name="Dzierzon H."/>
            <person name="Deng C."/>
            <person name="Wang Y.-Y."/>
            <person name="Barron N."/>
            <person name="Manako K."/>
            <person name="Bowen J."/>
            <person name="Foster T."/>
            <person name="Erridge Z."/>
            <person name="Tiffin H."/>
            <person name="Waite C."/>
            <person name="Davies K."/>
            <person name="Grierson E."/>
            <person name="Laing W."/>
            <person name="Kirk R."/>
            <person name="Chen X."/>
            <person name="Wood M."/>
            <person name="Montefiori M."/>
            <person name="Brummell D."/>
            <person name="Schwinn K."/>
            <person name="Catanach A."/>
            <person name="Fullerton C."/>
            <person name="Li D."/>
            <person name="Meiyalaghan S."/>
            <person name="Nieuwenhuizen N."/>
            <person name="Read N."/>
            <person name="Prakash R."/>
            <person name="Hunter D."/>
            <person name="Zhang H."/>
            <person name="Mckenzie M."/>
            <person name="Knabel M."/>
            <person name="Harris A."/>
            <person name="Allan A."/>
            <person name="Chen A."/>
            <person name="Janssen B."/>
            <person name="Plunkett B."/>
            <person name="Dwamena C."/>
            <person name="Voogd C."/>
            <person name="Leif D."/>
            <person name="Lafferty D."/>
            <person name="Souleyre E."/>
            <person name="Varkonyi-Gasic E."/>
            <person name="Gambi F."/>
            <person name="Hanley J."/>
            <person name="Yao J.-L."/>
            <person name="Cheung J."/>
            <person name="David K."/>
            <person name="Warren B."/>
            <person name="Marsh K."/>
            <person name="Snowden K."/>
            <person name="Lin-Wang K."/>
            <person name="Brian L."/>
            <person name="Martinez-Sanchez M."/>
            <person name="Wang M."/>
            <person name="Ileperuma N."/>
            <person name="Macnee N."/>
            <person name="Campin R."/>
            <person name="Mcatee P."/>
            <person name="Drummond R."/>
            <person name="Espley R."/>
            <person name="Ireland H."/>
            <person name="Wu R."/>
            <person name="Atkinson R."/>
            <person name="Karunairetnam S."/>
            <person name="Bulley S."/>
            <person name="Chunkath S."/>
            <person name="Hanley Z."/>
            <person name="Storey R."/>
            <person name="Thrimawithana A."/>
            <person name="Thomson S."/>
            <person name="David C."/>
            <person name="Testolin R."/>
        </authorList>
    </citation>
    <scope>NUCLEOTIDE SEQUENCE [LARGE SCALE GENOMIC DNA]</scope>
    <source>
        <strain evidence="3">cv. Red5</strain>
        <tissue evidence="2">Young leaf</tissue>
    </source>
</reference>
<sequence>MILFFWNIRGFNLPLKQNGVLKYLKRNNIAVMGILETKLNHQSLDWLARNKFLGWRMESNFSHHPNGRILLVWKEDLVQLDIIQTTDQAIHCLATCKSSNVSFYISFIYAFNTPVGRRPLWHNLRRLSYTSQNPWILLGDFNNVLSPDERINGQPVTMYETREFKECCYDIGISDIRSAGVFHTWTNNKTWCKLDRAMINRSWIQRGFSAQANFDLPGILSDHSPCTISILGDNDRGACPFKFFNMWTRHENFLELVNNSWGENIRGSAMFKLCKKLKALKEPLKN</sequence>
<dbReference type="SUPFAM" id="SSF56219">
    <property type="entry name" value="DNase I-like"/>
    <property type="match status" value="1"/>
</dbReference>
<dbReference type="GO" id="GO:0004519">
    <property type="term" value="F:endonuclease activity"/>
    <property type="evidence" value="ECO:0007669"/>
    <property type="project" value="UniProtKB-KW"/>
</dbReference>
<organism evidence="2 3">
    <name type="scientific">Actinidia chinensis var. chinensis</name>
    <name type="common">Chinese soft-hair kiwi</name>
    <dbReference type="NCBI Taxonomy" id="1590841"/>
    <lineage>
        <taxon>Eukaryota</taxon>
        <taxon>Viridiplantae</taxon>
        <taxon>Streptophyta</taxon>
        <taxon>Embryophyta</taxon>
        <taxon>Tracheophyta</taxon>
        <taxon>Spermatophyta</taxon>
        <taxon>Magnoliopsida</taxon>
        <taxon>eudicotyledons</taxon>
        <taxon>Gunneridae</taxon>
        <taxon>Pentapetalae</taxon>
        <taxon>asterids</taxon>
        <taxon>Ericales</taxon>
        <taxon>Actinidiaceae</taxon>
        <taxon>Actinidia</taxon>
    </lineage>
</organism>
<evidence type="ECO:0000313" key="3">
    <source>
        <dbReference type="Proteomes" id="UP000241394"/>
    </source>
</evidence>
<dbReference type="Gramene" id="PSS19303">
    <property type="protein sequence ID" value="PSS19303"/>
    <property type="gene ID" value="CEY00_Acc11355"/>
</dbReference>
<feature type="domain" description="Endonuclease/exonuclease/phosphatase" evidence="1">
    <location>
        <begin position="6"/>
        <end position="223"/>
    </location>
</feature>
<accession>A0A2R6R230</accession>
<name>A0A2R6R230_ACTCC</name>
<dbReference type="AlphaFoldDB" id="A0A2R6R230"/>
<dbReference type="PANTHER" id="PTHR33710">
    <property type="entry name" value="BNAC02G09200D PROTEIN"/>
    <property type="match status" value="1"/>
</dbReference>
<feature type="non-terminal residue" evidence="2">
    <location>
        <position position="286"/>
    </location>
</feature>
<dbReference type="EMBL" id="NKQK01000010">
    <property type="protein sequence ID" value="PSS19303.1"/>
    <property type="molecule type" value="Genomic_DNA"/>
</dbReference>